<name>A0AAW0GL94_9APHY</name>
<evidence type="ECO:0000313" key="2">
    <source>
        <dbReference type="EMBL" id="KAK7692579.1"/>
    </source>
</evidence>
<dbReference type="EMBL" id="JASBNA010000004">
    <property type="protein sequence ID" value="KAK7692579.1"/>
    <property type="molecule type" value="Genomic_DNA"/>
</dbReference>
<organism evidence="2 3">
    <name type="scientific">Cerrena zonata</name>
    <dbReference type="NCBI Taxonomy" id="2478898"/>
    <lineage>
        <taxon>Eukaryota</taxon>
        <taxon>Fungi</taxon>
        <taxon>Dikarya</taxon>
        <taxon>Basidiomycota</taxon>
        <taxon>Agaricomycotina</taxon>
        <taxon>Agaricomycetes</taxon>
        <taxon>Polyporales</taxon>
        <taxon>Cerrenaceae</taxon>
        <taxon>Cerrena</taxon>
    </lineage>
</organism>
<evidence type="ECO:0000313" key="3">
    <source>
        <dbReference type="Proteomes" id="UP001385951"/>
    </source>
</evidence>
<comment type="caution">
    <text evidence="2">The sequence shown here is derived from an EMBL/GenBank/DDBJ whole genome shotgun (WGS) entry which is preliminary data.</text>
</comment>
<feature type="transmembrane region" description="Helical" evidence="1">
    <location>
        <begin position="30"/>
        <end position="51"/>
    </location>
</feature>
<dbReference type="AlphaFoldDB" id="A0AAW0GL94"/>
<keyword evidence="1" id="KW-0472">Membrane</keyword>
<protein>
    <submittedName>
        <fullName evidence="2">Uncharacterized protein</fullName>
    </submittedName>
</protein>
<keyword evidence="1" id="KW-0812">Transmembrane</keyword>
<gene>
    <name evidence="2" type="ORF">QCA50_004209</name>
</gene>
<dbReference type="Proteomes" id="UP001385951">
    <property type="component" value="Unassembled WGS sequence"/>
</dbReference>
<reference evidence="2 3" key="1">
    <citation type="submission" date="2022-09" db="EMBL/GenBank/DDBJ databases">
        <authorList>
            <person name="Palmer J.M."/>
        </authorList>
    </citation>
    <scope>NUCLEOTIDE SEQUENCE [LARGE SCALE GENOMIC DNA]</scope>
    <source>
        <strain evidence="2 3">DSM 7382</strain>
    </source>
</reference>
<sequence length="91" mass="10006">MEVFNFAGTGPETGEIQKLTPHIPSSGANLLLPVGYSVRVLLGTLVMLLFFEQAGRHNSNSRGWFNQHSPTLMTTKSLFDKADVVGMYMCT</sequence>
<proteinExistence type="predicted"/>
<keyword evidence="3" id="KW-1185">Reference proteome</keyword>
<accession>A0AAW0GL94</accession>
<evidence type="ECO:0000256" key="1">
    <source>
        <dbReference type="SAM" id="Phobius"/>
    </source>
</evidence>
<keyword evidence="1" id="KW-1133">Transmembrane helix</keyword>